<organism evidence="2 3">
    <name type="scientific">Senna tora</name>
    <dbReference type="NCBI Taxonomy" id="362788"/>
    <lineage>
        <taxon>Eukaryota</taxon>
        <taxon>Viridiplantae</taxon>
        <taxon>Streptophyta</taxon>
        <taxon>Embryophyta</taxon>
        <taxon>Tracheophyta</taxon>
        <taxon>Spermatophyta</taxon>
        <taxon>Magnoliopsida</taxon>
        <taxon>eudicotyledons</taxon>
        <taxon>Gunneridae</taxon>
        <taxon>Pentapetalae</taxon>
        <taxon>rosids</taxon>
        <taxon>fabids</taxon>
        <taxon>Fabales</taxon>
        <taxon>Fabaceae</taxon>
        <taxon>Caesalpinioideae</taxon>
        <taxon>Cassia clade</taxon>
        <taxon>Senna</taxon>
    </lineage>
</organism>
<accession>A0A834WRP3</accession>
<comment type="caution">
    <text evidence="2">The sequence shown here is derived from an EMBL/GenBank/DDBJ whole genome shotgun (WGS) entry which is preliminary data.</text>
</comment>
<dbReference type="EMBL" id="JAAIUW010000005">
    <property type="protein sequence ID" value="KAF7829731.1"/>
    <property type="molecule type" value="Genomic_DNA"/>
</dbReference>
<evidence type="ECO:0000256" key="1">
    <source>
        <dbReference type="SAM" id="MobiDB-lite"/>
    </source>
</evidence>
<dbReference type="AlphaFoldDB" id="A0A834WRP3"/>
<sequence>MIDCLPDDIEKKKKSVTSRKQSPDIPEKEIRGRADRDWERLTPAGESTVSREAAGVEAQQRKTSVRK</sequence>
<name>A0A834WRP3_9FABA</name>
<keyword evidence="3" id="KW-1185">Reference proteome</keyword>
<reference evidence="2" key="1">
    <citation type="submission" date="2020-09" db="EMBL/GenBank/DDBJ databases">
        <title>Genome-Enabled Discovery of Anthraquinone Biosynthesis in Senna tora.</title>
        <authorList>
            <person name="Kang S.-H."/>
            <person name="Pandey R.P."/>
            <person name="Lee C.-M."/>
            <person name="Sim J.-S."/>
            <person name="Jeong J.-T."/>
            <person name="Choi B.-S."/>
            <person name="Jung M."/>
            <person name="Ginzburg D."/>
            <person name="Zhao K."/>
            <person name="Won S.Y."/>
            <person name="Oh T.-J."/>
            <person name="Yu Y."/>
            <person name="Kim N.-H."/>
            <person name="Lee O.R."/>
            <person name="Lee T.-H."/>
            <person name="Bashyal P."/>
            <person name="Kim T.-S."/>
            <person name="Lee W.-H."/>
            <person name="Kawkins C."/>
            <person name="Kim C.-K."/>
            <person name="Kim J.S."/>
            <person name="Ahn B.O."/>
            <person name="Rhee S.Y."/>
            <person name="Sohng J.K."/>
        </authorList>
    </citation>
    <scope>NUCLEOTIDE SEQUENCE</scope>
    <source>
        <tissue evidence="2">Leaf</tissue>
    </source>
</reference>
<gene>
    <name evidence="2" type="ORF">G2W53_012064</name>
</gene>
<protein>
    <submittedName>
        <fullName evidence="2">Uncharacterized protein</fullName>
    </submittedName>
</protein>
<evidence type="ECO:0000313" key="2">
    <source>
        <dbReference type="EMBL" id="KAF7829731.1"/>
    </source>
</evidence>
<proteinExistence type="predicted"/>
<dbReference type="Proteomes" id="UP000634136">
    <property type="component" value="Unassembled WGS sequence"/>
</dbReference>
<feature type="compositionally biased region" description="Basic and acidic residues" evidence="1">
    <location>
        <begin position="21"/>
        <end position="40"/>
    </location>
</feature>
<feature type="region of interest" description="Disordered" evidence="1">
    <location>
        <begin position="1"/>
        <end position="67"/>
    </location>
</feature>
<evidence type="ECO:0000313" key="3">
    <source>
        <dbReference type="Proteomes" id="UP000634136"/>
    </source>
</evidence>